<proteinExistence type="predicted"/>
<evidence type="ECO:0000313" key="3">
    <source>
        <dbReference type="EMBL" id="UUI03774.1"/>
    </source>
</evidence>
<dbReference type="EMBL" id="CP101914">
    <property type="protein sequence ID" value="UUI03774.1"/>
    <property type="molecule type" value="Genomic_DNA"/>
</dbReference>
<gene>
    <name evidence="3" type="ORF">NP439_03505</name>
</gene>
<evidence type="ECO:0000256" key="1">
    <source>
        <dbReference type="SAM" id="Phobius"/>
    </source>
</evidence>
<reference evidence="3" key="1">
    <citation type="submission" date="2022-07" db="EMBL/GenBank/DDBJ databases">
        <title>FELIX.</title>
        <authorList>
            <person name="Wan K.H."/>
            <person name="Park S."/>
            <person name="Lawrence Q."/>
            <person name="Eichenberger J.P."/>
            <person name="Booth B.W."/>
            <person name="Piaggio A.J."/>
            <person name="Chandler J.C."/>
            <person name="Franklin A.B."/>
            <person name="Celniker S.E."/>
        </authorList>
    </citation>
    <scope>NUCLEOTIDE SEQUENCE</scope>
    <source>
        <strain evidence="3">QA-1986 374</strain>
    </source>
</reference>
<sequence length="144" mass="16722">MVFPSKKDWWLGIVIWGAALLLIIPPILFPNFGVWMTPAFLDKQWIKVILLGSTGVILLWIWFRTNYTVKEKTLQITYGPFKKKVNIDDIRSIRQTKDPFTAPALSIDRIEINYASFKIISISPKDKQTLIQHLLQQNPNIEIK</sequence>
<dbReference type="Proteomes" id="UP001059773">
    <property type="component" value="Chromosome"/>
</dbReference>
<accession>A0ABY5JZ22</accession>
<feature type="domain" description="Uncharacterized protein YyaB-like PH" evidence="2">
    <location>
        <begin position="65"/>
        <end position="138"/>
    </location>
</feature>
<feature type="transmembrane region" description="Helical" evidence="1">
    <location>
        <begin position="44"/>
        <end position="63"/>
    </location>
</feature>
<keyword evidence="4" id="KW-1185">Reference proteome</keyword>
<feature type="transmembrane region" description="Helical" evidence="1">
    <location>
        <begin position="9"/>
        <end position="29"/>
    </location>
</feature>
<keyword evidence="1" id="KW-0472">Membrane</keyword>
<name>A0ABY5JZ22_9BACI</name>
<organism evidence="3 4">
    <name type="scientific">Oceanobacillus jeddahense</name>
    <dbReference type="NCBI Taxonomy" id="1462527"/>
    <lineage>
        <taxon>Bacteria</taxon>
        <taxon>Bacillati</taxon>
        <taxon>Bacillota</taxon>
        <taxon>Bacilli</taxon>
        <taxon>Bacillales</taxon>
        <taxon>Bacillaceae</taxon>
        <taxon>Oceanobacillus</taxon>
    </lineage>
</organism>
<evidence type="ECO:0000259" key="2">
    <source>
        <dbReference type="Pfam" id="PF06713"/>
    </source>
</evidence>
<keyword evidence="1" id="KW-1133">Transmembrane helix</keyword>
<dbReference type="InterPro" id="IPR009589">
    <property type="entry name" value="PH_YyaB-like"/>
</dbReference>
<keyword evidence="1" id="KW-0812">Transmembrane</keyword>
<dbReference type="Pfam" id="PF06713">
    <property type="entry name" value="bPH_4"/>
    <property type="match status" value="1"/>
</dbReference>
<protein>
    <submittedName>
        <fullName evidence="3">PH domain-containing protein</fullName>
    </submittedName>
</protein>
<evidence type="ECO:0000313" key="4">
    <source>
        <dbReference type="Proteomes" id="UP001059773"/>
    </source>
</evidence>
<dbReference type="RefSeq" id="WP_256708806.1">
    <property type="nucleotide sequence ID" value="NZ_CP101914.1"/>
</dbReference>